<evidence type="ECO:0000256" key="4">
    <source>
        <dbReference type="ARBA" id="ARBA00022777"/>
    </source>
</evidence>
<keyword evidence="6" id="KW-0812">Transmembrane</keyword>
<keyword evidence="5" id="KW-0902">Two-component regulatory system</keyword>
<dbReference type="Gene3D" id="3.30.565.10">
    <property type="entry name" value="Histidine kinase-like ATPase, C-terminal domain"/>
    <property type="match status" value="1"/>
</dbReference>
<feature type="domain" description="Histidine kinase" evidence="7">
    <location>
        <begin position="342"/>
        <end position="562"/>
    </location>
</feature>
<evidence type="ECO:0000256" key="2">
    <source>
        <dbReference type="ARBA" id="ARBA00012438"/>
    </source>
</evidence>
<protein>
    <recommendedName>
        <fullName evidence="2">histidine kinase</fullName>
        <ecNumber evidence="2">2.7.13.3</ecNumber>
    </recommendedName>
</protein>
<dbReference type="EC" id="2.7.13.3" evidence="2"/>
<dbReference type="InterPro" id="IPR036890">
    <property type="entry name" value="HATPase_C_sf"/>
</dbReference>
<gene>
    <name evidence="8" type="ORF">B5M06_08575</name>
</gene>
<dbReference type="InterPro" id="IPR035965">
    <property type="entry name" value="PAS-like_dom_sf"/>
</dbReference>
<dbReference type="SUPFAM" id="SSF55785">
    <property type="entry name" value="PYP-like sensor domain (PAS domain)"/>
    <property type="match status" value="1"/>
</dbReference>
<dbReference type="InterPro" id="IPR005467">
    <property type="entry name" value="His_kinase_dom"/>
</dbReference>
<name>A0A1V0BEC5_9BURK</name>
<keyword evidence="3" id="KW-0808">Transferase</keyword>
<dbReference type="Pfam" id="PF25323">
    <property type="entry name" value="6TM_PilS"/>
    <property type="match status" value="1"/>
</dbReference>
<comment type="catalytic activity">
    <reaction evidence="1">
        <text>ATP + protein L-histidine = ADP + protein N-phospho-L-histidine.</text>
        <dbReference type="EC" id="2.7.13.3"/>
    </reaction>
</comment>
<dbReference type="Pfam" id="PF00512">
    <property type="entry name" value="HisKA"/>
    <property type="match status" value="1"/>
</dbReference>
<keyword evidence="4 8" id="KW-0418">Kinase</keyword>
<dbReference type="AlphaFoldDB" id="A0A1V0BEC5"/>
<dbReference type="KEGG" id="cke:B5M06_08575"/>
<dbReference type="OrthoDB" id="9815750at2"/>
<dbReference type="InterPro" id="IPR000014">
    <property type="entry name" value="PAS"/>
</dbReference>
<feature type="transmembrane region" description="Helical" evidence="6">
    <location>
        <begin position="15"/>
        <end position="36"/>
    </location>
</feature>
<dbReference type="InterPro" id="IPR050736">
    <property type="entry name" value="Sensor_HK_Regulatory"/>
</dbReference>
<dbReference type="Proteomes" id="UP000242792">
    <property type="component" value="Chromosome"/>
</dbReference>
<dbReference type="EMBL" id="CP020121">
    <property type="protein sequence ID" value="AQZ98303.1"/>
    <property type="molecule type" value="Genomic_DNA"/>
</dbReference>
<dbReference type="SUPFAM" id="SSF55874">
    <property type="entry name" value="ATPase domain of HSP90 chaperone/DNA topoisomerase II/histidine kinase"/>
    <property type="match status" value="1"/>
</dbReference>
<dbReference type="InterPro" id="IPR036097">
    <property type="entry name" value="HisK_dim/P_sf"/>
</dbReference>
<feature type="transmembrane region" description="Helical" evidence="6">
    <location>
        <begin position="81"/>
        <end position="97"/>
    </location>
</feature>
<evidence type="ECO:0000256" key="6">
    <source>
        <dbReference type="SAM" id="Phobius"/>
    </source>
</evidence>
<keyword evidence="6" id="KW-1133">Transmembrane helix</keyword>
<evidence type="ECO:0000313" key="8">
    <source>
        <dbReference type="EMBL" id="AQZ98303.1"/>
    </source>
</evidence>
<reference evidence="8 9" key="1">
    <citation type="submission" date="2017-03" db="EMBL/GenBank/DDBJ databases">
        <title>Rapid Whole Genome Sequencing of Comamonas kerstersii Causing Continuous ambulatory Peritoneal Dialysis-Associated Peritonitis.</title>
        <authorList>
            <person name="Zheng B."/>
        </authorList>
    </citation>
    <scope>NUCLEOTIDE SEQUENCE [LARGE SCALE GENOMIC DNA]</scope>
    <source>
        <strain evidence="8 9">8943</strain>
    </source>
</reference>
<keyword evidence="6" id="KW-0472">Membrane</keyword>
<feature type="transmembrane region" description="Helical" evidence="6">
    <location>
        <begin position="156"/>
        <end position="173"/>
    </location>
</feature>
<dbReference type="InterPro" id="IPR003661">
    <property type="entry name" value="HisK_dim/P_dom"/>
</dbReference>
<dbReference type="SMART" id="SM00388">
    <property type="entry name" value="HisKA"/>
    <property type="match status" value="1"/>
</dbReference>
<dbReference type="CDD" id="cd00082">
    <property type="entry name" value="HisKA"/>
    <property type="match status" value="1"/>
</dbReference>
<proteinExistence type="predicted"/>
<dbReference type="Gene3D" id="3.30.450.20">
    <property type="entry name" value="PAS domain"/>
    <property type="match status" value="1"/>
</dbReference>
<feature type="transmembrane region" description="Helical" evidence="6">
    <location>
        <begin position="109"/>
        <end position="136"/>
    </location>
</feature>
<evidence type="ECO:0000256" key="5">
    <source>
        <dbReference type="ARBA" id="ARBA00023012"/>
    </source>
</evidence>
<organism evidence="8 9">
    <name type="scientific">Comamonas kerstersii</name>
    <dbReference type="NCBI Taxonomy" id="225992"/>
    <lineage>
        <taxon>Bacteria</taxon>
        <taxon>Pseudomonadati</taxon>
        <taxon>Pseudomonadota</taxon>
        <taxon>Betaproteobacteria</taxon>
        <taxon>Burkholderiales</taxon>
        <taxon>Comamonadaceae</taxon>
        <taxon>Comamonas</taxon>
    </lineage>
</organism>
<accession>A0A1V0BEC5</accession>
<dbReference type="PANTHER" id="PTHR43711">
    <property type="entry name" value="TWO-COMPONENT HISTIDINE KINASE"/>
    <property type="match status" value="1"/>
</dbReference>
<dbReference type="Gene3D" id="1.10.287.130">
    <property type="match status" value="1"/>
</dbReference>
<dbReference type="PROSITE" id="PS50109">
    <property type="entry name" value="HIS_KIN"/>
    <property type="match status" value="1"/>
</dbReference>
<dbReference type="SUPFAM" id="SSF47384">
    <property type="entry name" value="Homodimeric domain of signal transducing histidine kinase"/>
    <property type="match status" value="1"/>
</dbReference>
<evidence type="ECO:0000313" key="9">
    <source>
        <dbReference type="Proteomes" id="UP000242792"/>
    </source>
</evidence>
<dbReference type="InterPro" id="IPR003594">
    <property type="entry name" value="HATPase_dom"/>
</dbReference>
<evidence type="ECO:0000256" key="1">
    <source>
        <dbReference type="ARBA" id="ARBA00000085"/>
    </source>
</evidence>
<dbReference type="PANTHER" id="PTHR43711:SF31">
    <property type="entry name" value="HISTIDINE KINASE"/>
    <property type="match status" value="1"/>
</dbReference>
<dbReference type="Pfam" id="PF13188">
    <property type="entry name" value="PAS_8"/>
    <property type="match status" value="1"/>
</dbReference>
<sequence>MPDVTTLPHHSARRLWQAFLSIRILVAVFFIALLATQTWKSNGLQPNSYWLWLCLGCYLLVAFFGWVLLHNKTPDKFWHQPWLLLLASDVFVVCFLQEAQTGKMQFTPLLALPILTVSVLGTMRLALATTASITLILLGIDVVHAWYGHPIPSDDFVQTALVCVVFFVVAYLTHQLSLRLAQQELQAQQHRQAARMQALVNSLIIDHLSEGVVVVGQDYQVRMTNPAACELLGLPQPLGLYDLHHPDWQALRDLVDQTYASGQPQCQQLQIMTLNQSSAGLHVRTCLASHQEQDAAAALAHKLAEQQPTDTWLCVMFLHDLREEEARIRTEKMAAMGRMSAAVAHEIRNPLAAIMQANALLAEDLSHPAQQRLSQMVEQNAQRLARIAEDVLDIARAQQQQLSHGEARLLPLDAELQHIWHEWRAQNATVQQGCFQPDCAHMHIAFDSEHLRRIVINLLDNAARHCQGCHEDALQLLSGVDAQQQAWLQVWNEGPPLEASVHKHLFEPFFSSQSRSTGLGLYICRELCQRHGATIEYSRCERWTARGMQMGHAFTVRFRSQQLPSSPSLF</sequence>
<dbReference type="Pfam" id="PF02518">
    <property type="entry name" value="HATPase_c"/>
    <property type="match status" value="1"/>
</dbReference>
<dbReference type="SMART" id="SM00387">
    <property type="entry name" value="HATPase_c"/>
    <property type="match status" value="1"/>
</dbReference>
<feature type="transmembrane region" description="Helical" evidence="6">
    <location>
        <begin position="48"/>
        <end position="69"/>
    </location>
</feature>
<evidence type="ECO:0000256" key="3">
    <source>
        <dbReference type="ARBA" id="ARBA00022679"/>
    </source>
</evidence>
<dbReference type="GO" id="GO:0000155">
    <property type="term" value="F:phosphorelay sensor kinase activity"/>
    <property type="evidence" value="ECO:0007669"/>
    <property type="project" value="InterPro"/>
</dbReference>
<evidence type="ECO:0000259" key="7">
    <source>
        <dbReference type="PROSITE" id="PS50109"/>
    </source>
</evidence>